<sequence>MTALHAKVEAAMPGEKAKKRFHKGKFVKAVAWEATWLRIELQRMSGCCFWNKAGEYIGKTWKDRLQ</sequence>
<gene>
    <name evidence="1" type="ORF">GGR34_000052</name>
</gene>
<accession>A0A7W6IBI6</accession>
<dbReference type="AlphaFoldDB" id="A0A7W6IBI6"/>
<evidence type="ECO:0000313" key="1">
    <source>
        <dbReference type="EMBL" id="MBB4038423.1"/>
    </source>
</evidence>
<organism evidence="1 2">
    <name type="scientific">Microvirga flocculans</name>
    <dbReference type="NCBI Taxonomy" id="217168"/>
    <lineage>
        <taxon>Bacteria</taxon>
        <taxon>Pseudomonadati</taxon>
        <taxon>Pseudomonadota</taxon>
        <taxon>Alphaproteobacteria</taxon>
        <taxon>Hyphomicrobiales</taxon>
        <taxon>Methylobacteriaceae</taxon>
        <taxon>Microvirga</taxon>
    </lineage>
</organism>
<dbReference type="RefSeq" id="WP_027314756.1">
    <property type="nucleotide sequence ID" value="NZ_JACIDC010000001.1"/>
</dbReference>
<proteinExistence type="predicted"/>
<keyword evidence="2" id="KW-1185">Reference proteome</keyword>
<reference evidence="1 2" key="1">
    <citation type="submission" date="2020-08" db="EMBL/GenBank/DDBJ databases">
        <title>Genomic Encyclopedia of Type Strains, Phase IV (KMG-IV): sequencing the most valuable type-strain genomes for metagenomic binning, comparative biology and taxonomic classification.</title>
        <authorList>
            <person name="Goeker M."/>
        </authorList>
    </citation>
    <scope>NUCLEOTIDE SEQUENCE [LARGE SCALE GENOMIC DNA]</scope>
    <source>
        <strain evidence="1 2">DSM 15743</strain>
    </source>
</reference>
<dbReference type="Proteomes" id="UP000519439">
    <property type="component" value="Unassembled WGS sequence"/>
</dbReference>
<dbReference type="EMBL" id="JACIDC010000001">
    <property type="protein sequence ID" value="MBB4038423.1"/>
    <property type="molecule type" value="Genomic_DNA"/>
</dbReference>
<name>A0A7W6IBI6_9HYPH</name>
<protein>
    <submittedName>
        <fullName evidence="1">Uncharacterized protein</fullName>
    </submittedName>
</protein>
<evidence type="ECO:0000313" key="2">
    <source>
        <dbReference type="Proteomes" id="UP000519439"/>
    </source>
</evidence>
<comment type="caution">
    <text evidence="1">The sequence shown here is derived from an EMBL/GenBank/DDBJ whole genome shotgun (WGS) entry which is preliminary data.</text>
</comment>